<organism evidence="1 2">
    <name type="scientific">Oikopleura dioica</name>
    <name type="common">Tunicate</name>
    <dbReference type="NCBI Taxonomy" id="34765"/>
    <lineage>
        <taxon>Eukaryota</taxon>
        <taxon>Metazoa</taxon>
        <taxon>Chordata</taxon>
        <taxon>Tunicata</taxon>
        <taxon>Appendicularia</taxon>
        <taxon>Copelata</taxon>
        <taxon>Oikopleuridae</taxon>
        <taxon>Oikopleura</taxon>
    </lineage>
</organism>
<sequence>MEGKAKSVPTPEPPEVIVWDYYHRPTITVEKAHNCLTCGHGSDTVSEMVAHELEVHLHHRAKYGCGHCRIYFPSKVELIRHKMMDCPTTPKYKRKKNRAEIEKADEEEREKIIEAIKTGKIQRHPKFLKTEKEEETTENANFLLEEEMDAISLESTRSEQMILQKTLSN</sequence>
<proteinExistence type="predicted"/>
<dbReference type="EMBL" id="OU015567">
    <property type="protein sequence ID" value="CAG5113698.1"/>
    <property type="molecule type" value="Genomic_DNA"/>
</dbReference>
<keyword evidence="2" id="KW-1185">Reference proteome</keyword>
<name>A0ABN7TDQ5_OIKDI</name>
<gene>
    <name evidence="1" type="ORF">OKIOD_LOCUS16553</name>
</gene>
<protein>
    <submittedName>
        <fullName evidence="1">Oidioi.mRNA.OKI2018_I69.chr2.g7788.t1.cds</fullName>
    </submittedName>
</protein>
<evidence type="ECO:0000313" key="1">
    <source>
        <dbReference type="EMBL" id="CAG5113698.1"/>
    </source>
</evidence>
<reference evidence="1 2" key="1">
    <citation type="submission" date="2021-04" db="EMBL/GenBank/DDBJ databases">
        <authorList>
            <person name="Bliznina A."/>
        </authorList>
    </citation>
    <scope>NUCLEOTIDE SEQUENCE [LARGE SCALE GENOMIC DNA]</scope>
</reference>
<dbReference type="Proteomes" id="UP001158576">
    <property type="component" value="Chromosome 2"/>
</dbReference>
<accession>A0ABN7TDQ5</accession>
<evidence type="ECO:0000313" key="2">
    <source>
        <dbReference type="Proteomes" id="UP001158576"/>
    </source>
</evidence>